<feature type="transmembrane region" description="Helical" evidence="1">
    <location>
        <begin position="20"/>
        <end position="39"/>
    </location>
</feature>
<dbReference type="PANTHER" id="PTHR22941">
    <property type="entry name" value="SERPENTINE RECEPTOR"/>
    <property type="match status" value="1"/>
</dbReference>
<feature type="transmembrane region" description="Helical" evidence="1">
    <location>
        <begin position="95"/>
        <end position="116"/>
    </location>
</feature>
<dbReference type="AlphaFoldDB" id="A0A9P1IRQ6"/>
<dbReference type="InterPro" id="IPR019422">
    <property type="entry name" value="7TM_GPCR_serpentine_rcpt_Srh"/>
</dbReference>
<organism evidence="2 3">
    <name type="scientific">Caenorhabditis angaria</name>
    <dbReference type="NCBI Taxonomy" id="860376"/>
    <lineage>
        <taxon>Eukaryota</taxon>
        <taxon>Metazoa</taxon>
        <taxon>Ecdysozoa</taxon>
        <taxon>Nematoda</taxon>
        <taxon>Chromadorea</taxon>
        <taxon>Rhabditida</taxon>
        <taxon>Rhabditina</taxon>
        <taxon>Rhabditomorpha</taxon>
        <taxon>Rhabditoidea</taxon>
        <taxon>Rhabditidae</taxon>
        <taxon>Peloderinae</taxon>
        <taxon>Caenorhabditis</taxon>
    </lineage>
</organism>
<dbReference type="OrthoDB" id="5804566at2759"/>
<keyword evidence="1" id="KW-0472">Membrane</keyword>
<dbReference type="EMBL" id="CANHGI010000005">
    <property type="protein sequence ID" value="CAI5450815.1"/>
    <property type="molecule type" value="Genomic_DNA"/>
</dbReference>
<evidence type="ECO:0000313" key="3">
    <source>
        <dbReference type="Proteomes" id="UP001152747"/>
    </source>
</evidence>
<keyword evidence="1" id="KW-1133">Transmembrane helix</keyword>
<reference evidence="2" key="1">
    <citation type="submission" date="2022-11" db="EMBL/GenBank/DDBJ databases">
        <authorList>
            <person name="Kikuchi T."/>
        </authorList>
    </citation>
    <scope>NUCLEOTIDE SEQUENCE</scope>
    <source>
        <strain evidence="2">PS1010</strain>
    </source>
</reference>
<dbReference type="PANTHER" id="PTHR22941:SF33">
    <property type="entry name" value="SERPENTINE RECEPTOR, CLASS H"/>
    <property type="match status" value="1"/>
</dbReference>
<dbReference type="Gene3D" id="1.20.1070.10">
    <property type="entry name" value="Rhodopsin 7-helix transmembrane proteins"/>
    <property type="match status" value="1"/>
</dbReference>
<keyword evidence="3" id="KW-1185">Reference proteome</keyword>
<name>A0A9P1IRQ6_9PELO</name>
<gene>
    <name evidence="2" type="ORF">CAMP_LOCUS13452</name>
</gene>
<comment type="caution">
    <text evidence="2">The sequence shown here is derived from an EMBL/GenBank/DDBJ whole genome shotgun (WGS) entry which is preliminary data.</text>
</comment>
<evidence type="ECO:0000256" key="1">
    <source>
        <dbReference type="SAM" id="Phobius"/>
    </source>
</evidence>
<feature type="transmembrane region" description="Helical" evidence="1">
    <location>
        <begin position="193"/>
        <end position="220"/>
    </location>
</feature>
<evidence type="ECO:0000313" key="2">
    <source>
        <dbReference type="EMBL" id="CAI5450815.1"/>
    </source>
</evidence>
<protein>
    <recommendedName>
        <fullName evidence="4">Serpentine Receptor, class H</fullName>
    </recommendedName>
</protein>
<dbReference type="InterPro" id="IPR053220">
    <property type="entry name" value="Nematode_rcpt-like_serp_H"/>
</dbReference>
<feature type="transmembrane region" description="Helical" evidence="1">
    <location>
        <begin position="137"/>
        <end position="156"/>
    </location>
</feature>
<feature type="transmembrane region" description="Helical" evidence="1">
    <location>
        <begin position="51"/>
        <end position="75"/>
    </location>
</feature>
<dbReference type="SUPFAM" id="SSF81321">
    <property type="entry name" value="Family A G protein-coupled receptor-like"/>
    <property type="match status" value="1"/>
</dbReference>
<evidence type="ECO:0008006" key="4">
    <source>
        <dbReference type="Google" id="ProtNLM"/>
    </source>
</evidence>
<keyword evidence="1" id="KW-0812">Transmembrane</keyword>
<feature type="transmembrane region" description="Helical" evidence="1">
    <location>
        <begin position="275"/>
        <end position="298"/>
    </location>
</feature>
<sequence>MACIPQSFLDSAELMRPLSHIISAIETPFNIYGILLIYYKTPFRMRSMKWTMLIAHISSTISDIMLGTMTIPFVFFPAISGVPLGTLSDIGLNAFVQTFVTVGCIGEVGASIALMFENRQNQAVTSSFKIRTKLGRYFFTIINLTMPFFFMLPVFLQIPDQEISKNNIIKDNPCLSHEFSEYPVIVVTDQPRLVGILFVFITVFYLSQAFVFILHSSWYLCRSAHITNLSQRTKKLQRKYFTAVCIQIAIPLLIIATPVYYFIFSIITDYYNQKLNNLCFLIMSLHGFFATLVTLLIYEQYRLFTINLILCRKQPVLTPSFSNKSTIETTFVN</sequence>
<accession>A0A9P1IRQ6</accession>
<proteinExistence type="predicted"/>
<feature type="transmembrane region" description="Helical" evidence="1">
    <location>
        <begin position="240"/>
        <end position="263"/>
    </location>
</feature>
<dbReference type="Pfam" id="PF10318">
    <property type="entry name" value="7TM_GPCR_Srh"/>
    <property type="match status" value="1"/>
</dbReference>
<dbReference type="Proteomes" id="UP001152747">
    <property type="component" value="Unassembled WGS sequence"/>
</dbReference>